<dbReference type="EMBL" id="VKID01000002">
    <property type="protein sequence ID" value="TRX99149.1"/>
    <property type="molecule type" value="Genomic_DNA"/>
</dbReference>
<keyword evidence="7 8" id="KW-0472">Membrane</keyword>
<feature type="transmembrane region" description="Helical" evidence="8">
    <location>
        <begin position="591"/>
        <end position="614"/>
    </location>
</feature>
<dbReference type="AlphaFoldDB" id="A0A553IG21"/>
<keyword evidence="4 8" id="KW-0812">Transmembrane</keyword>
<evidence type="ECO:0000256" key="2">
    <source>
        <dbReference type="ARBA" id="ARBA00009904"/>
    </source>
</evidence>
<reference evidence="9 10" key="1">
    <citation type="submission" date="2019-07" db="EMBL/GenBank/DDBJ databases">
        <title>Genome sequence of Acholeplasma laidlawii strain with increased resistance to erythromycin.</title>
        <authorList>
            <person name="Medvedeva E.S."/>
            <person name="Baranova N.B."/>
            <person name="Siniagina M.N."/>
            <person name="Mouzykantov A."/>
            <person name="Chernova O.A."/>
            <person name="Chernov V.M."/>
        </authorList>
    </citation>
    <scope>NUCLEOTIDE SEQUENCE [LARGE SCALE GENOMIC DNA]</scope>
    <source>
        <strain evidence="9 10">PG8REry</strain>
    </source>
</reference>
<name>A0A553IG21_ACHLA</name>
<evidence type="ECO:0000256" key="6">
    <source>
        <dbReference type="ARBA" id="ARBA00023065"/>
    </source>
</evidence>
<feature type="transmembrane region" description="Helical" evidence="8">
    <location>
        <begin position="436"/>
        <end position="457"/>
    </location>
</feature>
<gene>
    <name evidence="9" type="ORF">FNV44_05430</name>
</gene>
<keyword evidence="6" id="KW-0406">Ion transport</keyword>
<feature type="transmembrane region" description="Helical" evidence="8">
    <location>
        <begin position="354"/>
        <end position="377"/>
    </location>
</feature>
<evidence type="ECO:0000256" key="5">
    <source>
        <dbReference type="ARBA" id="ARBA00022989"/>
    </source>
</evidence>
<dbReference type="GO" id="GO:0051117">
    <property type="term" value="F:ATPase binding"/>
    <property type="evidence" value="ECO:0007669"/>
    <property type="project" value="TreeGrafter"/>
</dbReference>
<evidence type="ECO:0000313" key="10">
    <source>
        <dbReference type="Proteomes" id="UP000315938"/>
    </source>
</evidence>
<proteinExistence type="inferred from homology"/>
<feature type="transmembrane region" description="Helical" evidence="8">
    <location>
        <begin position="502"/>
        <end position="521"/>
    </location>
</feature>
<keyword evidence="5 8" id="KW-1133">Transmembrane helix</keyword>
<keyword evidence="3" id="KW-0813">Transport</keyword>
<evidence type="ECO:0000256" key="3">
    <source>
        <dbReference type="ARBA" id="ARBA00022448"/>
    </source>
</evidence>
<sequence>MITKMKLVNLTADKSMVDEVLRRFIDFSGFHPVDNQKILSTVHGSTTFEGTNPATELLEQIHEIEEELNLTLLPVKTRKLKTTLDDMHQYILKSHQEFKIEFDDIKALEQENSNILIALKQLENLADLELSFDDLFSTKFVTVRIGKLPFDSIERISYYSHKPFIFIPFTEEKETKELWCLYLTSNEYKREIDNLFTSLYFERVYIPDFVHGTPENAQEALREVIKKNEQEIKEFRQILIDLVLKYQERLGIIKGELEFIDLMYKSRRHVVLLGDRMSISGFVEANKVSQFEKLFDGLGNLSVDASEAQSDRRFTPPTKLKNNWFSKPFETYVEMYGTPTYGSIDPTNLMAITYTLLFGMMFGDLGQGLLLSLIGFLLGKFKNWSLGPIIARIGLSGAFFGLIYGEFFGNQEFLMPLYDWLGLDFLPFHAMSSSNTMTLVLLSVSFGAMLLLMSIFVSTFYKFKLKEYAKAIASPNGLAGLIFYGYILFGIAGGMLLQIPGLFSIIPILLFIGIPVVLMFLQEPIERKFHGEAMFPDGVGGFLTEALFEMFEIILSYVTNTLSFLRVAGFVLVHAGLMMVVNTLANGGTNLVVLVLGNLFVMGLEGLLVSIQVLRLEFYEMFSRYYDGDGIVFNPIILGGKNYGMDFIKYHRVRGNLYRITFS</sequence>
<dbReference type="GO" id="GO:0016471">
    <property type="term" value="C:vacuolar proton-transporting V-type ATPase complex"/>
    <property type="evidence" value="ECO:0007669"/>
    <property type="project" value="TreeGrafter"/>
</dbReference>
<feature type="transmembrane region" description="Helical" evidence="8">
    <location>
        <begin position="564"/>
        <end position="585"/>
    </location>
</feature>
<accession>A0A553IG21</accession>
<organism evidence="9 10">
    <name type="scientific">Acholeplasma laidlawii</name>
    <dbReference type="NCBI Taxonomy" id="2148"/>
    <lineage>
        <taxon>Bacteria</taxon>
        <taxon>Bacillati</taxon>
        <taxon>Mycoplasmatota</taxon>
        <taxon>Mollicutes</taxon>
        <taxon>Acholeplasmatales</taxon>
        <taxon>Acholeplasmataceae</taxon>
        <taxon>Acholeplasma</taxon>
    </lineage>
</organism>
<dbReference type="Pfam" id="PF01496">
    <property type="entry name" value="V_ATPase_I"/>
    <property type="match status" value="1"/>
</dbReference>
<dbReference type="PANTHER" id="PTHR11629:SF63">
    <property type="entry name" value="V-TYPE PROTON ATPASE SUBUNIT A"/>
    <property type="match status" value="1"/>
</dbReference>
<dbReference type="PANTHER" id="PTHR11629">
    <property type="entry name" value="VACUOLAR PROTON ATPASES"/>
    <property type="match status" value="1"/>
</dbReference>
<evidence type="ECO:0000313" key="9">
    <source>
        <dbReference type="EMBL" id="TRX99149.1"/>
    </source>
</evidence>
<evidence type="ECO:0000256" key="7">
    <source>
        <dbReference type="ARBA" id="ARBA00023136"/>
    </source>
</evidence>
<feature type="transmembrane region" description="Helical" evidence="8">
    <location>
        <begin position="389"/>
        <end position="408"/>
    </location>
</feature>
<dbReference type="RefSeq" id="WP_064212189.1">
    <property type="nucleotide sequence ID" value="NZ_JACAOE010000002.1"/>
</dbReference>
<dbReference type="GO" id="GO:0046961">
    <property type="term" value="F:proton-transporting ATPase activity, rotational mechanism"/>
    <property type="evidence" value="ECO:0007669"/>
    <property type="project" value="InterPro"/>
</dbReference>
<comment type="similarity">
    <text evidence="2">Belongs to the V-ATPase 116 kDa subunit family.</text>
</comment>
<evidence type="ECO:0000256" key="8">
    <source>
        <dbReference type="SAM" id="Phobius"/>
    </source>
</evidence>
<dbReference type="GO" id="GO:0033179">
    <property type="term" value="C:proton-transporting V-type ATPase, V0 domain"/>
    <property type="evidence" value="ECO:0007669"/>
    <property type="project" value="InterPro"/>
</dbReference>
<evidence type="ECO:0000256" key="1">
    <source>
        <dbReference type="ARBA" id="ARBA00004141"/>
    </source>
</evidence>
<comment type="subcellular location">
    <subcellularLocation>
        <location evidence="1">Membrane</location>
        <topology evidence="1">Multi-pass membrane protein</topology>
    </subcellularLocation>
</comment>
<comment type="caution">
    <text evidence="9">The sequence shown here is derived from an EMBL/GenBank/DDBJ whole genome shotgun (WGS) entry which is preliminary data.</text>
</comment>
<dbReference type="InterPro" id="IPR002490">
    <property type="entry name" value="V-ATPase_116kDa_su"/>
</dbReference>
<protein>
    <submittedName>
        <fullName evidence="9">V-type ATP synthase subunit I</fullName>
    </submittedName>
</protein>
<dbReference type="GO" id="GO:0007035">
    <property type="term" value="P:vacuolar acidification"/>
    <property type="evidence" value="ECO:0007669"/>
    <property type="project" value="TreeGrafter"/>
</dbReference>
<evidence type="ECO:0000256" key="4">
    <source>
        <dbReference type="ARBA" id="ARBA00022692"/>
    </source>
</evidence>
<dbReference type="Proteomes" id="UP000315938">
    <property type="component" value="Unassembled WGS sequence"/>
</dbReference>
<feature type="transmembrane region" description="Helical" evidence="8">
    <location>
        <begin position="478"/>
        <end position="496"/>
    </location>
</feature>